<gene>
    <name evidence="2" type="ORF">ACPOL_0817</name>
</gene>
<keyword evidence="1" id="KW-0472">Membrane</keyword>
<keyword evidence="1" id="KW-0812">Transmembrane</keyword>
<accession>A0A2Z5FUM1</accession>
<dbReference type="Proteomes" id="UP000253606">
    <property type="component" value="Chromosome"/>
</dbReference>
<evidence type="ECO:0000313" key="3">
    <source>
        <dbReference type="Proteomes" id="UP000253606"/>
    </source>
</evidence>
<organism evidence="2 3">
    <name type="scientific">Acidisarcina polymorpha</name>
    <dbReference type="NCBI Taxonomy" id="2211140"/>
    <lineage>
        <taxon>Bacteria</taxon>
        <taxon>Pseudomonadati</taxon>
        <taxon>Acidobacteriota</taxon>
        <taxon>Terriglobia</taxon>
        <taxon>Terriglobales</taxon>
        <taxon>Acidobacteriaceae</taxon>
        <taxon>Acidisarcina</taxon>
    </lineage>
</organism>
<evidence type="ECO:0000313" key="2">
    <source>
        <dbReference type="EMBL" id="AXC10176.1"/>
    </source>
</evidence>
<sequence>MELVILDLNSAFKILISCLSSSILLMGKLILSVRLLQSNLIQ</sequence>
<dbReference type="KEGG" id="abas:ACPOL_0817"/>
<name>A0A2Z5FUM1_9BACT</name>
<keyword evidence="1" id="KW-1133">Transmembrane helix</keyword>
<keyword evidence="3" id="KW-1185">Reference proteome</keyword>
<proteinExistence type="predicted"/>
<evidence type="ECO:0000256" key="1">
    <source>
        <dbReference type="SAM" id="Phobius"/>
    </source>
</evidence>
<feature type="transmembrane region" description="Helical" evidence="1">
    <location>
        <begin position="12"/>
        <end position="31"/>
    </location>
</feature>
<protein>
    <submittedName>
        <fullName evidence="2">Uncharacterized protein</fullName>
    </submittedName>
</protein>
<reference evidence="2 3" key="1">
    <citation type="journal article" date="2018" name="Front. Microbiol.">
        <title>Hydrolytic Capabilities as a Key to Environmental Success: Chitinolytic and Cellulolytic Acidobacteria From Acidic Sub-arctic Soils and Boreal Peatlands.</title>
        <authorList>
            <person name="Belova S.E."/>
            <person name="Ravin N.V."/>
            <person name="Pankratov T.A."/>
            <person name="Rakitin A.L."/>
            <person name="Ivanova A.A."/>
            <person name="Beletsky A.V."/>
            <person name="Mardanov A.V."/>
            <person name="Sinninghe Damste J.S."/>
            <person name="Dedysh S.N."/>
        </authorList>
    </citation>
    <scope>NUCLEOTIDE SEQUENCE [LARGE SCALE GENOMIC DNA]</scope>
    <source>
        <strain evidence="2 3">SBC82</strain>
    </source>
</reference>
<dbReference type="AlphaFoldDB" id="A0A2Z5FUM1"/>
<dbReference type="EMBL" id="CP030840">
    <property type="protein sequence ID" value="AXC10176.1"/>
    <property type="molecule type" value="Genomic_DNA"/>
</dbReference>